<keyword evidence="8" id="KW-1185">Reference proteome</keyword>
<dbReference type="OMA" id="YKFGDWE"/>
<organism evidence="7 8">
    <name type="scientific">Drosophila guanche</name>
    <name type="common">Fruit fly</name>
    <dbReference type="NCBI Taxonomy" id="7266"/>
    <lineage>
        <taxon>Eukaryota</taxon>
        <taxon>Metazoa</taxon>
        <taxon>Ecdysozoa</taxon>
        <taxon>Arthropoda</taxon>
        <taxon>Hexapoda</taxon>
        <taxon>Insecta</taxon>
        <taxon>Pterygota</taxon>
        <taxon>Neoptera</taxon>
        <taxon>Endopterygota</taxon>
        <taxon>Diptera</taxon>
        <taxon>Brachycera</taxon>
        <taxon>Muscomorpha</taxon>
        <taxon>Ephydroidea</taxon>
        <taxon>Drosophilidae</taxon>
        <taxon>Drosophila</taxon>
        <taxon>Sophophora</taxon>
    </lineage>
</organism>
<evidence type="ECO:0000256" key="1">
    <source>
        <dbReference type="ARBA" id="ARBA00004496"/>
    </source>
</evidence>
<evidence type="ECO:0000256" key="2">
    <source>
        <dbReference type="ARBA" id="ARBA00006176"/>
    </source>
</evidence>
<dbReference type="Proteomes" id="UP000268350">
    <property type="component" value="Unassembled WGS sequence"/>
</dbReference>
<sequence length="380" mass="42077">MADPKFQNLPGIAYDQPDVYETPDDPETDTSDYYEEEPENEAIERMHISASAAHKRFSGATLEGSVDFTDRIGRRSGRGYDMRGAGEYELVGQGEKETPVQKCQRLQIEMNELLNEVAALQVDRKIADEEKQSYDAVATVISTAKKVLDTLKLEQVLGKEQVPNSKQVKALISQVEEFKQSGVLTAIPTPGTDLASTARVASLEQRLYQLEKAVGAQPEKLSRLTAATNTTNVLEAVRQLSTKAALLQPDKLDTIEQRLTTLAGKMDSIAEKSSGSSQDAKRDQKISELYDIAKRTEPVVEILPHVIERMQALESLHKYANNFAKIIAEIEQKQGTITTSLVNNKELLHSVQETFAQNLETITSKVTKVEQRVTAISTAK</sequence>
<keyword evidence="4" id="KW-0243">Dynein</keyword>
<comment type="similarity">
    <text evidence="2">Belongs to the dynactin subunit 2 family.</text>
</comment>
<feature type="region of interest" description="Disordered" evidence="6">
    <location>
        <begin position="1"/>
        <end position="39"/>
    </location>
</feature>
<evidence type="ECO:0000313" key="7">
    <source>
        <dbReference type="EMBL" id="SPP75202.1"/>
    </source>
</evidence>
<dbReference type="InterPro" id="IPR028133">
    <property type="entry name" value="Dynamitin"/>
</dbReference>
<reference evidence="8" key="1">
    <citation type="submission" date="2018-01" db="EMBL/GenBank/DDBJ databases">
        <authorList>
            <person name="Alioto T."/>
            <person name="Alioto T."/>
        </authorList>
    </citation>
    <scope>NUCLEOTIDE SEQUENCE [LARGE SCALE GENOMIC DNA]</scope>
</reference>
<evidence type="ECO:0000313" key="8">
    <source>
        <dbReference type="Proteomes" id="UP000268350"/>
    </source>
</evidence>
<comment type="subcellular location">
    <subcellularLocation>
        <location evidence="1">Cytoplasm</location>
    </subcellularLocation>
</comment>
<evidence type="ECO:0000256" key="4">
    <source>
        <dbReference type="ARBA" id="ARBA00023017"/>
    </source>
</evidence>
<dbReference type="GO" id="GO:0005737">
    <property type="term" value="C:cytoplasm"/>
    <property type="evidence" value="ECO:0007669"/>
    <property type="project" value="UniProtKB-SubCell"/>
</dbReference>
<keyword evidence="5" id="KW-0175">Coiled coil</keyword>
<proteinExistence type="inferred from homology"/>
<protein>
    <submittedName>
        <fullName evidence="7">Blast:Probable dynactin subunit 2</fullName>
    </submittedName>
</protein>
<name>A0A3B0J635_DROGU</name>
<gene>
    <name evidence="7" type="ORF">DGUA_6G002967</name>
</gene>
<evidence type="ECO:0000256" key="5">
    <source>
        <dbReference type="SAM" id="Coils"/>
    </source>
</evidence>
<feature type="compositionally biased region" description="Acidic residues" evidence="6">
    <location>
        <begin position="21"/>
        <end position="39"/>
    </location>
</feature>
<dbReference type="OrthoDB" id="4977at2759"/>
<dbReference type="GO" id="GO:0007017">
    <property type="term" value="P:microtubule-based process"/>
    <property type="evidence" value="ECO:0007669"/>
    <property type="project" value="InterPro"/>
</dbReference>
<dbReference type="Pfam" id="PF04912">
    <property type="entry name" value="Dynamitin"/>
    <property type="match status" value="1"/>
</dbReference>
<accession>A0A3B0J635</accession>
<dbReference type="PANTHER" id="PTHR15346">
    <property type="entry name" value="DYNACTIN SUBUNIT"/>
    <property type="match status" value="1"/>
</dbReference>
<dbReference type="AlphaFoldDB" id="A0A3B0J635"/>
<dbReference type="EMBL" id="OUUW01000001">
    <property type="protein sequence ID" value="SPP75202.1"/>
    <property type="molecule type" value="Genomic_DNA"/>
</dbReference>
<dbReference type="STRING" id="7266.A0A3B0J635"/>
<keyword evidence="3" id="KW-0963">Cytoplasm</keyword>
<dbReference type="GO" id="GO:0005869">
    <property type="term" value="C:dynactin complex"/>
    <property type="evidence" value="ECO:0007669"/>
    <property type="project" value="InterPro"/>
</dbReference>
<evidence type="ECO:0000256" key="6">
    <source>
        <dbReference type="SAM" id="MobiDB-lite"/>
    </source>
</evidence>
<evidence type="ECO:0000256" key="3">
    <source>
        <dbReference type="ARBA" id="ARBA00022490"/>
    </source>
</evidence>
<dbReference type="GO" id="GO:0030286">
    <property type="term" value="C:dynein complex"/>
    <property type="evidence" value="ECO:0007669"/>
    <property type="project" value="UniProtKB-KW"/>
</dbReference>
<feature type="coiled-coil region" evidence="5">
    <location>
        <begin position="103"/>
        <end position="130"/>
    </location>
</feature>